<accession>A0A1V9ZNY1</accession>
<dbReference type="STRING" id="1202772.A0A1V9ZNY1"/>
<evidence type="ECO:0000313" key="3">
    <source>
        <dbReference type="EMBL" id="OQR99697.1"/>
    </source>
</evidence>
<sequence>MSAAAKEKGASEYHAQKKMIERLLSSANDGDLAELEKVVDEIVATTGGSLAKGDVLSDFKDAHKRSAIHFAALQGRRKVLSYILEHSPASLNLADEDGRTPLLYAVKANEFATAKSLLVDYKADVSIVAANGTSCLHEAAANGSVRAVKLLAEHGASLEAATPNGTPLHMAVSEDQEKAVEALLELKASVDARNQHGITPLLLATLMHKPAVATLLLRAGADMQVCHRRIVADAHSCVNIMPGITAVHVAAETGFASIVAAMLAERPVDTQTIANQRSEAGLTPLELAAGMGHGEVVRLLQPYTTGFESADVDAVLAKEQARVANEVQTPVVVKPAAVEEAPAAAPAPADDEEVVMPAMVAVDDATVAKANVLKDEGNALFVKKQFPAAIESYTQALVLNPCDALLYSNRCAAYLAAGSPKEALRDVRISLKLKPNWAKALFREGQCLEALKRYVEWVVNAALTGTISYEDAAMSMWSAMQLAPEDKLIKKRFQECVARGREEYQASLKK</sequence>
<dbReference type="InterPro" id="IPR019734">
    <property type="entry name" value="TPR_rpt"/>
</dbReference>
<dbReference type="SMART" id="SM00248">
    <property type="entry name" value="ANK"/>
    <property type="match status" value="7"/>
</dbReference>
<evidence type="ECO:0000313" key="4">
    <source>
        <dbReference type="Proteomes" id="UP000243579"/>
    </source>
</evidence>
<dbReference type="SUPFAM" id="SSF48452">
    <property type="entry name" value="TPR-like"/>
    <property type="match status" value="1"/>
</dbReference>
<evidence type="ECO:0000256" key="1">
    <source>
        <dbReference type="PROSITE-ProRule" id="PRU00023"/>
    </source>
</evidence>
<feature type="repeat" description="TPR" evidence="2">
    <location>
        <begin position="370"/>
        <end position="403"/>
    </location>
</feature>
<dbReference type="AlphaFoldDB" id="A0A1V9ZNY1"/>
<dbReference type="InterPro" id="IPR002110">
    <property type="entry name" value="Ankyrin_rpt"/>
</dbReference>
<dbReference type="PROSITE" id="PS50088">
    <property type="entry name" value="ANK_REPEAT"/>
    <property type="match status" value="4"/>
</dbReference>
<dbReference type="PROSITE" id="PS50005">
    <property type="entry name" value="TPR"/>
    <property type="match status" value="1"/>
</dbReference>
<dbReference type="OrthoDB" id="20872at2759"/>
<dbReference type="SUPFAM" id="SSF48403">
    <property type="entry name" value="Ankyrin repeat"/>
    <property type="match status" value="1"/>
</dbReference>
<dbReference type="Gene3D" id="1.25.40.10">
    <property type="entry name" value="Tetratricopeptide repeat domain"/>
    <property type="match status" value="1"/>
</dbReference>
<proteinExistence type="predicted"/>
<dbReference type="InterPro" id="IPR036770">
    <property type="entry name" value="Ankyrin_rpt-contain_sf"/>
</dbReference>
<keyword evidence="2" id="KW-0802">TPR repeat</keyword>
<dbReference type="PROSITE" id="PS50297">
    <property type="entry name" value="ANK_REP_REGION"/>
    <property type="match status" value="3"/>
</dbReference>
<dbReference type="Gene3D" id="1.25.40.20">
    <property type="entry name" value="Ankyrin repeat-containing domain"/>
    <property type="match status" value="2"/>
</dbReference>
<keyword evidence="1" id="KW-0040">ANK repeat</keyword>
<name>A0A1V9ZNY1_ACHHY</name>
<feature type="repeat" description="ANK" evidence="1">
    <location>
        <begin position="196"/>
        <end position="228"/>
    </location>
</feature>
<dbReference type="Pfam" id="PF12796">
    <property type="entry name" value="Ank_2"/>
    <property type="match status" value="3"/>
</dbReference>
<comment type="caution">
    <text evidence="3">The sequence shown here is derived from an EMBL/GenBank/DDBJ whole genome shotgun (WGS) entry which is preliminary data.</text>
</comment>
<dbReference type="Pfam" id="PF13414">
    <property type="entry name" value="TPR_11"/>
    <property type="match status" value="1"/>
</dbReference>
<feature type="repeat" description="ANK" evidence="1">
    <location>
        <begin position="163"/>
        <end position="195"/>
    </location>
</feature>
<feature type="repeat" description="ANK" evidence="1">
    <location>
        <begin position="131"/>
        <end position="163"/>
    </location>
</feature>
<dbReference type="InterPro" id="IPR011990">
    <property type="entry name" value="TPR-like_helical_dom_sf"/>
</dbReference>
<evidence type="ECO:0000256" key="2">
    <source>
        <dbReference type="PROSITE-ProRule" id="PRU00339"/>
    </source>
</evidence>
<dbReference type="PANTHER" id="PTHR46224">
    <property type="entry name" value="ANKYRIN REPEAT FAMILY PROTEIN"/>
    <property type="match status" value="1"/>
</dbReference>
<dbReference type="EMBL" id="JNBR01000045">
    <property type="protein sequence ID" value="OQR99697.1"/>
    <property type="molecule type" value="Genomic_DNA"/>
</dbReference>
<protein>
    <submittedName>
        <fullName evidence="3">Uncharacterized protein</fullName>
    </submittedName>
</protein>
<dbReference type="Proteomes" id="UP000243579">
    <property type="component" value="Unassembled WGS sequence"/>
</dbReference>
<organism evidence="3 4">
    <name type="scientific">Achlya hypogyna</name>
    <name type="common">Oomycete</name>
    <name type="synonym">Protoachlya hypogyna</name>
    <dbReference type="NCBI Taxonomy" id="1202772"/>
    <lineage>
        <taxon>Eukaryota</taxon>
        <taxon>Sar</taxon>
        <taxon>Stramenopiles</taxon>
        <taxon>Oomycota</taxon>
        <taxon>Saprolegniomycetes</taxon>
        <taxon>Saprolegniales</taxon>
        <taxon>Achlyaceae</taxon>
        <taxon>Achlya</taxon>
    </lineage>
</organism>
<keyword evidence="4" id="KW-1185">Reference proteome</keyword>
<dbReference type="SMART" id="SM00028">
    <property type="entry name" value="TPR"/>
    <property type="match status" value="2"/>
</dbReference>
<feature type="repeat" description="ANK" evidence="1">
    <location>
        <begin position="97"/>
        <end position="130"/>
    </location>
</feature>
<reference evidence="3 4" key="1">
    <citation type="journal article" date="2014" name="Genome Biol. Evol.">
        <title>The secreted proteins of Achlya hypogyna and Thraustotheca clavata identify the ancestral oomycete secretome and reveal gene acquisitions by horizontal gene transfer.</title>
        <authorList>
            <person name="Misner I."/>
            <person name="Blouin N."/>
            <person name="Leonard G."/>
            <person name="Richards T.A."/>
            <person name="Lane C.E."/>
        </authorList>
    </citation>
    <scope>NUCLEOTIDE SEQUENCE [LARGE SCALE GENOMIC DNA]</scope>
    <source>
        <strain evidence="3 4">ATCC 48635</strain>
    </source>
</reference>
<dbReference type="PANTHER" id="PTHR46224:SF6">
    <property type="entry name" value="ANKYRIN REPEAT FAMILY PROTEIN"/>
    <property type="match status" value="1"/>
</dbReference>
<gene>
    <name evidence="3" type="ORF">ACHHYP_04939</name>
</gene>
<dbReference type="InterPro" id="IPR051616">
    <property type="entry name" value="Cul2-RING_E3_ligase_SR"/>
</dbReference>